<dbReference type="EMBL" id="JAFLNF010000004">
    <property type="protein sequence ID" value="MBO0345861.1"/>
    <property type="molecule type" value="Genomic_DNA"/>
</dbReference>
<dbReference type="CDD" id="cd07525">
    <property type="entry name" value="HAD_like"/>
    <property type="match status" value="1"/>
</dbReference>
<dbReference type="Proteomes" id="UP000664779">
    <property type="component" value="Unassembled WGS sequence"/>
</dbReference>
<evidence type="ECO:0000313" key="1">
    <source>
        <dbReference type="EMBL" id="MBO0345861.1"/>
    </source>
</evidence>
<dbReference type="PANTHER" id="PTHR19288:SF90">
    <property type="entry name" value="OS08G0542600 PROTEIN"/>
    <property type="match status" value="1"/>
</dbReference>
<comment type="caution">
    <text evidence="1">The sequence shown here is derived from an EMBL/GenBank/DDBJ whole genome shotgun (WGS) entry which is preliminary data.</text>
</comment>
<dbReference type="InterPro" id="IPR023214">
    <property type="entry name" value="HAD_sf"/>
</dbReference>
<dbReference type="InterPro" id="IPR006357">
    <property type="entry name" value="HAD-SF_hydro_IIA"/>
</dbReference>
<reference evidence="1" key="1">
    <citation type="submission" date="2021-03" db="EMBL/GenBank/DDBJ databases">
        <title>Roseibium sp. CAU 1637 isolated from Incheon.</title>
        <authorList>
            <person name="Kim W."/>
        </authorList>
    </citation>
    <scope>NUCLEOTIDE SEQUENCE</scope>
    <source>
        <strain evidence="1">CAU 1637</strain>
    </source>
</reference>
<dbReference type="InterPro" id="IPR006356">
    <property type="entry name" value="HAD-SF_hydro_IIA_hyp3"/>
</dbReference>
<accession>A0A939J905</accession>
<dbReference type="GO" id="GO:0016791">
    <property type="term" value="F:phosphatase activity"/>
    <property type="evidence" value="ECO:0007669"/>
    <property type="project" value="TreeGrafter"/>
</dbReference>
<dbReference type="NCBIfam" id="TIGR01460">
    <property type="entry name" value="HAD-SF-IIA"/>
    <property type="match status" value="1"/>
</dbReference>
<dbReference type="RefSeq" id="WP_206940811.1">
    <property type="nucleotide sequence ID" value="NZ_JAFLNF010000004.1"/>
</dbReference>
<dbReference type="NCBIfam" id="TIGR01459">
    <property type="entry name" value="HAD-SF-IIA-hyp4"/>
    <property type="match status" value="1"/>
</dbReference>
<dbReference type="Pfam" id="PF13344">
    <property type="entry name" value="Hydrolase_6"/>
    <property type="match status" value="1"/>
</dbReference>
<evidence type="ECO:0000313" key="2">
    <source>
        <dbReference type="Proteomes" id="UP000664779"/>
    </source>
</evidence>
<dbReference type="PANTHER" id="PTHR19288">
    <property type="entry name" value="4-NITROPHENYLPHOSPHATASE-RELATED"/>
    <property type="match status" value="1"/>
</dbReference>
<sequence length="291" mass="31215">MTTASSPLLVSGLRDIASEYDGILSDVWGVLHNGVSAFEKAHEALSAYRAETGGAVVLITNAPRPNPPIREQLANLGVPLSAYDDIVTSGDVTRELLAKHPGSKLFHLGPDRDLALYEGLDVTLTSEDDADLIGCTGLFHDETETPDDYRDQLARLAKRKLPFVCANPDIVVERGDRLIWCAGALGRLYEDLGGPLSIVGKPHKPIYDSARSHLAKIRGRTVEDAKILAVGDGLPTDIRGADSQGLDVLFVTAGIHAADFGPADTPDEGLIRRRLSEEGLSARAAIPRLAW</sequence>
<dbReference type="GO" id="GO:0005737">
    <property type="term" value="C:cytoplasm"/>
    <property type="evidence" value="ECO:0007669"/>
    <property type="project" value="TreeGrafter"/>
</dbReference>
<organism evidence="1 2">
    <name type="scientific">Roseibium limicola</name>
    <dbReference type="NCBI Taxonomy" id="2816037"/>
    <lineage>
        <taxon>Bacteria</taxon>
        <taxon>Pseudomonadati</taxon>
        <taxon>Pseudomonadota</taxon>
        <taxon>Alphaproteobacteria</taxon>
        <taxon>Hyphomicrobiales</taxon>
        <taxon>Stappiaceae</taxon>
        <taxon>Roseibium</taxon>
    </lineage>
</organism>
<dbReference type="Gene3D" id="3.40.50.1000">
    <property type="entry name" value="HAD superfamily/HAD-like"/>
    <property type="match status" value="2"/>
</dbReference>
<dbReference type="InterPro" id="IPR036412">
    <property type="entry name" value="HAD-like_sf"/>
</dbReference>
<keyword evidence="2" id="KW-1185">Reference proteome</keyword>
<proteinExistence type="predicted"/>
<gene>
    <name evidence="1" type="ORF">J0X15_11575</name>
</gene>
<dbReference type="AlphaFoldDB" id="A0A939J905"/>
<protein>
    <submittedName>
        <fullName evidence="1">TIGR01459 family HAD-type hydrolase</fullName>
    </submittedName>
</protein>
<keyword evidence="1" id="KW-0378">Hydrolase</keyword>
<dbReference type="SUPFAM" id="SSF56784">
    <property type="entry name" value="HAD-like"/>
    <property type="match status" value="1"/>
</dbReference>
<name>A0A939J905_9HYPH</name>
<dbReference type="Pfam" id="PF13242">
    <property type="entry name" value="Hydrolase_like"/>
    <property type="match status" value="1"/>
</dbReference>